<feature type="compositionally biased region" description="Basic and acidic residues" evidence="1">
    <location>
        <begin position="57"/>
        <end position="74"/>
    </location>
</feature>
<feature type="compositionally biased region" description="Basic and acidic residues" evidence="1">
    <location>
        <begin position="111"/>
        <end position="124"/>
    </location>
</feature>
<feature type="compositionally biased region" description="Basic and acidic residues" evidence="1">
    <location>
        <begin position="202"/>
        <end position="211"/>
    </location>
</feature>
<feature type="compositionally biased region" description="Polar residues" evidence="1">
    <location>
        <begin position="86"/>
        <end position="101"/>
    </location>
</feature>
<feature type="compositionally biased region" description="Basic and acidic residues" evidence="1">
    <location>
        <begin position="1"/>
        <end position="11"/>
    </location>
</feature>
<feature type="compositionally biased region" description="Basic and acidic residues" evidence="1">
    <location>
        <begin position="168"/>
        <end position="195"/>
    </location>
</feature>
<evidence type="ECO:0000313" key="4">
    <source>
        <dbReference type="Proteomes" id="UP000226712"/>
    </source>
</evidence>
<sequence length="295" mass="32820">MAKESIFDGLKKQSKKPGKSDSVNAAESSSYPDKPKQQTPTEPASDKSRASLFGRKTSSEEKPKPDPSKPKEKNLFGFLKQKPKNQRNSQTVGSAFGSNKPHSMRENIGSKPHELDLDKTDEIISKIGSGSDEKSAQKDQLKEKPEPVISKPVEHMQPKPESIGPKSFPEHKPEIKPDIKPDIKPEIKPEIKQDEFQSVSEQKPKDTKKPTVGESFSSKNEPVVKKVSQKNNETPSEWQEETASSLAKEILDSRINKKAEYKQKESNLMNLIVILLIITGAAILAGIWYFYLGGS</sequence>
<proteinExistence type="predicted"/>
<keyword evidence="2" id="KW-0812">Transmembrane</keyword>
<protein>
    <submittedName>
        <fullName evidence="3">Uncharacterized protein</fullName>
    </submittedName>
</protein>
<dbReference type="EMBL" id="NZBD01000001">
    <property type="protein sequence ID" value="MAG17862.1"/>
    <property type="molecule type" value="Genomic_DNA"/>
</dbReference>
<evidence type="ECO:0000256" key="1">
    <source>
        <dbReference type="SAM" id="MobiDB-lite"/>
    </source>
</evidence>
<feature type="compositionally biased region" description="Polar residues" evidence="1">
    <location>
        <begin position="21"/>
        <end position="42"/>
    </location>
</feature>
<keyword evidence="2" id="KW-0472">Membrane</keyword>
<feature type="compositionally biased region" description="Polar residues" evidence="1">
    <location>
        <begin position="229"/>
        <end position="244"/>
    </location>
</feature>
<name>A0A2D6LNU4_9ARCH</name>
<evidence type="ECO:0000313" key="3">
    <source>
        <dbReference type="EMBL" id="MAG17862.1"/>
    </source>
</evidence>
<feature type="compositionally biased region" description="Basic and acidic residues" evidence="1">
    <location>
        <begin position="131"/>
        <end position="158"/>
    </location>
</feature>
<feature type="region of interest" description="Disordered" evidence="1">
    <location>
        <begin position="1"/>
        <end position="244"/>
    </location>
</feature>
<dbReference type="Proteomes" id="UP000226712">
    <property type="component" value="Unassembled WGS sequence"/>
</dbReference>
<evidence type="ECO:0000256" key="2">
    <source>
        <dbReference type="SAM" id="Phobius"/>
    </source>
</evidence>
<accession>A0A2D6LNU4</accession>
<reference evidence="4" key="1">
    <citation type="submission" date="2017-09" db="EMBL/GenBank/DDBJ databases">
        <title>The Reconstruction of 2,631 Draft Metagenome-Assembled Genomes from the Global Oceans.</title>
        <authorList>
            <person name="Tully B.J."/>
            <person name="Graham E.D."/>
            <person name="Heidelberg J.F."/>
        </authorList>
    </citation>
    <scope>NUCLEOTIDE SEQUENCE [LARGE SCALE GENOMIC DNA]</scope>
</reference>
<feature type="transmembrane region" description="Helical" evidence="2">
    <location>
        <begin position="268"/>
        <end position="291"/>
    </location>
</feature>
<gene>
    <name evidence="3" type="ORF">CL944_00100</name>
</gene>
<dbReference type="AlphaFoldDB" id="A0A2D6LNU4"/>
<organism evidence="3 4">
    <name type="scientific">Candidatus Iainarchaeum sp</name>
    <dbReference type="NCBI Taxonomy" id="3101447"/>
    <lineage>
        <taxon>Archaea</taxon>
        <taxon>Candidatus Iainarchaeota</taxon>
        <taxon>Candidatus Iainarchaeia</taxon>
        <taxon>Candidatus Iainarchaeales</taxon>
        <taxon>Candidatus Iainarchaeaceae</taxon>
        <taxon>Candidatus Iainarchaeum</taxon>
    </lineage>
</organism>
<comment type="caution">
    <text evidence="3">The sequence shown here is derived from an EMBL/GenBank/DDBJ whole genome shotgun (WGS) entry which is preliminary data.</text>
</comment>
<keyword evidence="2" id="KW-1133">Transmembrane helix</keyword>